<reference evidence="2" key="1">
    <citation type="journal article" date="2019" name="bioRxiv">
        <title>The Genome of the Zebra Mussel, Dreissena polymorpha: A Resource for Invasive Species Research.</title>
        <authorList>
            <person name="McCartney M.A."/>
            <person name="Auch B."/>
            <person name="Kono T."/>
            <person name="Mallez S."/>
            <person name="Zhang Y."/>
            <person name="Obille A."/>
            <person name="Becker A."/>
            <person name="Abrahante J.E."/>
            <person name="Garbe J."/>
            <person name="Badalamenti J.P."/>
            <person name="Herman A."/>
            <person name="Mangelson H."/>
            <person name="Liachko I."/>
            <person name="Sullivan S."/>
            <person name="Sone E.D."/>
            <person name="Koren S."/>
            <person name="Silverstein K.A.T."/>
            <person name="Beckman K.B."/>
            <person name="Gohl D.M."/>
        </authorList>
    </citation>
    <scope>NUCLEOTIDE SEQUENCE</scope>
    <source>
        <strain evidence="2">Duluth1</strain>
        <tissue evidence="2">Whole animal</tissue>
    </source>
</reference>
<name>A0A9D4KJT4_DREPO</name>
<evidence type="ECO:0000313" key="2">
    <source>
        <dbReference type="EMBL" id="KAH3841162.1"/>
    </source>
</evidence>
<dbReference type="InterPro" id="IPR058913">
    <property type="entry name" value="Integrase_dom_put"/>
</dbReference>
<protein>
    <recommendedName>
        <fullName evidence="1">Integrase core domain-containing protein</fullName>
    </recommendedName>
</protein>
<dbReference type="PANTHER" id="PTHR46791:SF5">
    <property type="entry name" value="CLR5 DOMAIN-CONTAINING PROTEIN-RELATED"/>
    <property type="match status" value="1"/>
</dbReference>
<dbReference type="Proteomes" id="UP000828390">
    <property type="component" value="Unassembled WGS sequence"/>
</dbReference>
<sequence>MRCLNADVCSIYAANYIRESSYNSRRKAMISWLSSLNIPRVRLRDILQTHNKHGIKERTTRLLHRRIYHVQGPNHIWHIDTNHKLIRRYSIISAGVDGFIRMIMFMNAVDNNKSDTLGIFLRKVRLGLVRNNV</sequence>
<keyword evidence="3" id="KW-1185">Reference proteome</keyword>
<reference evidence="2" key="2">
    <citation type="submission" date="2020-11" db="EMBL/GenBank/DDBJ databases">
        <authorList>
            <person name="McCartney M.A."/>
            <person name="Auch B."/>
            <person name="Kono T."/>
            <person name="Mallez S."/>
            <person name="Becker A."/>
            <person name="Gohl D.M."/>
            <person name="Silverstein K.A.T."/>
            <person name="Koren S."/>
            <person name="Bechman K.B."/>
            <person name="Herman A."/>
            <person name="Abrahante J.E."/>
            <person name="Garbe J."/>
        </authorList>
    </citation>
    <scope>NUCLEOTIDE SEQUENCE</scope>
    <source>
        <strain evidence="2">Duluth1</strain>
        <tissue evidence="2">Whole animal</tissue>
    </source>
</reference>
<evidence type="ECO:0000259" key="1">
    <source>
        <dbReference type="Pfam" id="PF24764"/>
    </source>
</evidence>
<comment type="caution">
    <text evidence="2">The sequence shown here is derived from an EMBL/GenBank/DDBJ whole genome shotgun (WGS) entry which is preliminary data.</text>
</comment>
<dbReference type="EMBL" id="JAIWYP010000004">
    <property type="protein sequence ID" value="KAH3841162.1"/>
    <property type="molecule type" value="Genomic_DNA"/>
</dbReference>
<organism evidence="2 3">
    <name type="scientific">Dreissena polymorpha</name>
    <name type="common">Zebra mussel</name>
    <name type="synonym">Mytilus polymorpha</name>
    <dbReference type="NCBI Taxonomy" id="45954"/>
    <lineage>
        <taxon>Eukaryota</taxon>
        <taxon>Metazoa</taxon>
        <taxon>Spiralia</taxon>
        <taxon>Lophotrochozoa</taxon>
        <taxon>Mollusca</taxon>
        <taxon>Bivalvia</taxon>
        <taxon>Autobranchia</taxon>
        <taxon>Heteroconchia</taxon>
        <taxon>Euheterodonta</taxon>
        <taxon>Imparidentia</taxon>
        <taxon>Neoheterodontei</taxon>
        <taxon>Myida</taxon>
        <taxon>Dreissenoidea</taxon>
        <taxon>Dreissenidae</taxon>
        <taxon>Dreissena</taxon>
    </lineage>
</organism>
<feature type="domain" description="Integrase core" evidence="1">
    <location>
        <begin position="67"/>
        <end position="117"/>
    </location>
</feature>
<dbReference type="Pfam" id="PF24764">
    <property type="entry name" value="rva_4"/>
    <property type="match status" value="1"/>
</dbReference>
<evidence type="ECO:0000313" key="3">
    <source>
        <dbReference type="Proteomes" id="UP000828390"/>
    </source>
</evidence>
<gene>
    <name evidence="2" type="ORF">DPMN_114620</name>
</gene>
<dbReference type="AlphaFoldDB" id="A0A9D4KJT4"/>
<proteinExistence type="predicted"/>
<accession>A0A9D4KJT4</accession>
<dbReference type="PANTHER" id="PTHR46791">
    <property type="entry name" value="EXPRESSED PROTEIN"/>
    <property type="match status" value="1"/>
</dbReference>